<feature type="signal peptide" evidence="1">
    <location>
        <begin position="1"/>
        <end position="19"/>
    </location>
</feature>
<keyword evidence="3" id="KW-1185">Reference proteome</keyword>
<dbReference type="Pfam" id="PF13365">
    <property type="entry name" value="Trypsin_2"/>
    <property type="match status" value="1"/>
</dbReference>
<evidence type="ECO:0000313" key="3">
    <source>
        <dbReference type="Proteomes" id="UP001375382"/>
    </source>
</evidence>
<dbReference type="EMBL" id="JALAAR010000001">
    <property type="protein sequence ID" value="MEH8015604.1"/>
    <property type="molecule type" value="Genomic_DNA"/>
</dbReference>
<keyword evidence="1" id="KW-0732">Signal</keyword>
<keyword evidence="2" id="KW-0378">Hydrolase</keyword>
<dbReference type="PANTHER" id="PTHR43019">
    <property type="entry name" value="SERINE ENDOPROTEASE DEGS"/>
    <property type="match status" value="1"/>
</dbReference>
<dbReference type="GO" id="GO:0006508">
    <property type="term" value="P:proteolysis"/>
    <property type="evidence" value="ECO:0007669"/>
    <property type="project" value="UniProtKB-KW"/>
</dbReference>
<dbReference type="RefSeq" id="WP_335734029.1">
    <property type="nucleotide sequence ID" value="NZ_JALAAR010000001.1"/>
</dbReference>
<evidence type="ECO:0000256" key="1">
    <source>
        <dbReference type="SAM" id="SignalP"/>
    </source>
</evidence>
<proteinExistence type="predicted"/>
<reference evidence="2 3" key="1">
    <citation type="journal article" date="2023" name="Ecotoxicol. Environ. Saf.">
        <title>Mercury remediation potential of mercury-resistant strain Rheinheimera metallidurans sp. nov. isolated from a municipal waste dumping site.</title>
        <authorList>
            <person name="Yadav V."/>
            <person name="Manjhi A."/>
            <person name="Vadakedath N."/>
        </authorList>
    </citation>
    <scope>NUCLEOTIDE SEQUENCE [LARGE SCALE GENOMIC DNA]</scope>
    <source>
        <strain evidence="2 3">E-49</strain>
    </source>
</reference>
<name>A0ABU8C0Y5_9GAMM</name>
<keyword evidence="2" id="KW-0645">Protease</keyword>
<dbReference type="PANTHER" id="PTHR43019:SF23">
    <property type="entry name" value="PROTEASE DO-LIKE 5, CHLOROPLASTIC"/>
    <property type="match status" value="1"/>
</dbReference>
<dbReference type="SUPFAM" id="SSF50494">
    <property type="entry name" value="Trypsin-like serine proteases"/>
    <property type="match status" value="1"/>
</dbReference>
<dbReference type="InterPro" id="IPR009003">
    <property type="entry name" value="Peptidase_S1_PA"/>
</dbReference>
<comment type="caution">
    <text evidence="2">The sequence shown here is derived from an EMBL/GenBank/DDBJ whole genome shotgun (WGS) entry which is preliminary data.</text>
</comment>
<dbReference type="GO" id="GO:0008233">
    <property type="term" value="F:peptidase activity"/>
    <property type="evidence" value="ECO:0007669"/>
    <property type="project" value="UniProtKB-KW"/>
</dbReference>
<dbReference type="Gene3D" id="2.40.10.10">
    <property type="entry name" value="Trypsin-like serine proteases"/>
    <property type="match status" value="2"/>
</dbReference>
<sequence>MLQKVLPILLLCYTCTIQAKTTLSSSISKIKPSVVAIGVHDPLGSPRVRLTGTGFVVGDGTKIVTNYHVIARTLSEARNERYVVLSGTGSDVQMHSIQQTKTAPAHDLAVLSIATALPAVTLANEKLAAEGTEIAFTGFPITNVLGLYPATHRGIISAITPIAAPADNSSQLQAAALKRLKQPYMVYQLDATAYPGNSGSPLYDAGTAQVIGIINKVFVKSTREAVLSDPSAISYAIPVQFLLPLLAD</sequence>
<protein>
    <submittedName>
        <fullName evidence="2">Serine protease</fullName>
    </submittedName>
</protein>
<accession>A0ABU8C0Y5</accession>
<feature type="chain" id="PRO_5047024346" evidence="1">
    <location>
        <begin position="20"/>
        <end position="248"/>
    </location>
</feature>
<evidence type="ECO:0000313" key="2">
    <source>
        <dbReference type="EMBL" id="MEH8015604.1"/>
    </source>
</evidence>
<dbReference type="Proteomes" id="UP001375382">
    <property type="component" value="Unassembled WGS sequence"/>
</dbReference>
<organism evidence="2 3">
    <name type="scientific">Rheinheimera muenzenbergensis</name>
    <dbReference type="NCBI Taxonomy" id="1193628"/>
    <lineage>
        <taxon>Bacteria</taxon>
        <taxon>Pseudomonadati</taxon>
        <taxon>Pseudomonadota</taxon>
        <taxon>Gammaproteobacteria</taxon>
        <taxon>Chromatiales</taxon>
        <taxon>Chromatiaceae</taxon>
        <taxon>Rheinheimera</taxon>
    </lineage>
</organism>
<gene>
    <name evidence="2" type="ORF">MN202_00020</name>
</gene>
<dbReference type="InterPro" id="IPR043504">
    <property type="entry name" value="Peptidase_S1_PA_chymotrypsin"/>
</dbReference>